<comment type="caution">
    <text evidence="1">The sequence shown here is derived from an EMBL/GenBank/DDBJ whole genome shotgun (WGS) entry which is preliminary data.</text>
</comment>
<evidence type="ECO:0000313" key="1">
    <source>
        <dbReference type="EMBL" id="KZE67963.1"/>
    </source>
</evidence>
<evidence type="ECO:0000313" key="2">
    <source>
        <dbReference type="Proteomes" id="UP000076567"/>
    </source>
</evidence>
<accession>A0A165NWK3</accession>
<protein>
    <submittedName>
        <fullName evidence="1">Uncharacterized protein</fullName>
    </submittedName>
</protein>
<organism evidence="1 2">
    <name type="scientific">Fictibacillus phosphorivorans</name>
    <dbReference type="NCBI Taxonomy" id="1221500"/>
    <lineage>
        <taxon>Bacteria</taxon>
        <taxon>Bacillati</taxon>
        <taxon>Bacillota</taxon>
        <taxon>Bacilli</taxon>
        <taxon>Bacillales</taxon>
        <taxon>Fictibacillaceae</taxon>
        <taxon>Fictibacillus</taxon>
    </lineage>
</organism>
<name>A0A165NWK3_9BACL</name>
<keyword evidence="2" id="KW-1185">Reference proteome</keyword>
<sequence>MKKSWFQTHRENYKKRSEERYLEKQSEKLTKQLNMSSYQIINGQIKQIKADFLNGASEITSQAAYIKSVPICTAEALIDILKDLSYNVKSIFINFCEFKDGVSMETILYLNQEIPIKLTVCEIIYNNPCEIRISAAYKEALQLAIESY</sequence>
<gene>
    <name evidence="1" type="ORF">AWM68_17475</name>
</gene>
<reference evidence="2" key="1">
    <citation type="submission" date="2016-01" db="EMBL/GenBank/DDBJ databases">
        <title>Draft genome of Chromobacterium sp. F49.</title>
        <authorList>
            <person name="Hong K.W."/>
        </authorList>
    </citation>
    <scope>NUCLEOTIDE SEQUENCE [LARGE SCALE GENOMIC DNA]</scope>
    <source>
        <strain evidence="2">P7IIIA</strain>
    </source>
</reference>
<dbReference type="Proteomes" id="UP000076567">
    <property type="component" value="Unassembled WGS sequence"/>
</dbReference>
<dbReference type="EMBL" id="LRFC01000006">
    <property type="protein sequence ID" value="KZE67963.1"/>
    <property type="molecule type" value="Genomic_DNA"/>
</dbReference>
<proteinExistence type="predicted"/>
<dbReference type="AlphaFoldDB" id="A0A165NWK3"/>
<dbReference type="RefSeq" id="WP_066238394.1">
    <property type="nucleotide sequence ID" value="NZ_LRFC01000006.1"/>
</dbReference>